<sequence>MNLTKIFKEDLYHGEIVQMIFQDLHKELKFKNILCIRTPTTGAWIDTMFSDNKELNVSRILYKSDTRNSINTAMKRLYKIVEHKELESTIQNLNQIFDCICIDSFHEYAESLSDFSVAAKYLSNTGCIISHDCCPPKKEYSSPIYKSGWWCGQTYISFVNFAYNNPDWYYATIYNDNGVGIMSKTLQNRLANNFDRNKQEHLFTLRAENNENTYDYFLENGKDLINLIQRKDA</sequence>
<reference evidence="1" key="1">
    <citation type="journal article" date="2020" name="Nature">
        <title>Giant virus diversity and host interactions through global metagenomics.</title>
        <authorList>
            <person name="Schulz F."/>
            <person name="Roux S."/>
            <person name="Paez-Espino D."/>
            <person name="Jungbluth S."/>
            <person name="Walsh D.A."/>
            <person name="Denef V.J."/>
            <person name="McMahon K.D."/>
            <person name="Konstantinidis K.T."/>
            <person name="Eloe-Fadrosh E.A."/>
            <person name="Kyrpides N.C."/>
            <person name="Woyke T."/>
        </authorList>
    </citation>
    <scope>NUCLEOTIDE SEQUENCE</scope>
    <source>
        <strain evidence="1">GVMAG-S-3300013286-35</strain>
    </source>
</reference>
<dbReference type="EMBL" id="MN740994">
    <property type="protein sequence ID" value="QHU22011.1"/>
    <property type="molecule type" value="Genomic_DNA"/>
</dbReference>
<evidence type="ECO:0008006" key="2">
    <source>
        <dbReference type="Google" id="ProtNLM"/>
    </source>
</evidence>
<organism evidence="1">
    <name type="scientific">viral metagenome</name>
    <dbReference type="NCBI Taxonomy" id="1070528"/>
    <lineage>
        <taxon>unclassified sequences</taxon>
        <taxon>metagenomes</taxon>
        <taxon>organismal metagenomes</taxon>
    </lineage>
</organism>
<protein>
    <recommendedName>
        <fullName evidence="2">Methyltransferase</fullName>
    </recommendedName>
</protein>
<dbReference type="Pfam" id="PF13578">
    <property type="entry name" value="Methyltransf_24"/>
    <property type="match status" value="1"/>
</dbReference>
<evidence type="ECO:0000313" key="1">
    <source>
        <dbReference type="EMBL" id="QHU22011.1"/>
    </source>
</evidence>
<proteinExistence type="predicted"/>
<dbReference type="InterPro" id="IPR029063">
    <property type="entry name" value="SAM-dependent_MTases_sf"/>
</dbReference>
<dbReference type="Gene3D" id="3.40.50.150">
    <property type="entry name" value="Vaccinia Virus protein VP39"/>
    <property type="match status" value="1"/>
</dbReference>
<name>A0A6C0KXM9_9ZZZZ</name>
<accession>A0A6C0KXM9</accession>
<dbReference type="AlphaFoldDB" id="A0A6C0KXM9"/>